<reference evidence="3" key="1">
    <citation type="submission" date="2011-03" db="EMBL/GenBank/DDBJ databases">
        <title>Draft genome sequence of Brevundimonas diminuta.</title>
        <authorList>
            <person name="Brown P.J.B."/>
            <person name="Buechlein A."/>
            <person name="Hemmerich C."/>
            <person name="Brun Y.V."/>
        </authorList>
    </citation>
    <scope>NUCLEOTIDE SEQUENCE [LARGE SCALE GENOMIC DNA]</scope>
    <source>
        <strain evidence="3">C19</strain>
    </source>
</reference>
<keyword evidence="2" id="KW-0969">Cilium</keyword>
<dbReference type="Proteomes" id="UP000006512">
    <property type="component" value="Unassembled WGS sequence"/>
</dbReference>
<accession>F4QR95</accession>
<dbReference type="STRING" id="715226.ABI_37650"/>
<dbReference type="eggNOG" id="ENOG50339SY">
    <property type="taxonomic scope" value="Bacteria"/>
</dbReference>
<dbReference type="Pfam" id="PF03646">
    <property type="entry name" value="FlaG"/>
    <property type="match status" value="1"/>
</dbReference>
<dbReference type="EMBL" id="GL883079">
    <property type="protein sequence ID" value="EGF90732.1"/>
    <property type="molecule type" value="Genomic_DNA"/>
</dbReference>
<evidence type="ECO:0000313" key="2">
    <source>
        <dbReference type="EMBL" id="EGF90732.1"/>
    </source>
</evidence>
<keyword evidence="2" id="KW-0282">Flagellum</keyword>
<dbReference type="OrthoDB" id="8481134at2"/>
<dbReference type="SUPFAM" id="SSF160214">
    <property type="entry name" value="FlaG-like"/>
    <property type="match status" value="1"/>
</dbReference>
<feature type="compositionally biased region" description="Low complexity" evidence="1">
    <location>
        <begin position="23"/>
        <end position="38"/>
    </location>
</feature>
<feature type="compositionally biased region" description="Polar residues" evidence="1">
    <location>
        <begin position="39"/>
        <end position="48"/>
    </location>
</feature>
<protein>
    <submittedName>
        <fullName evidence="2">Flagellin FlaG</fullName>
    </submittedName>
</protein>
<dbReference type="AlphaFoldDB" id="F4QR95"/>
<dbReference type="InterPro" id="IPR035924">
    <property type="entry name" value="FlaG-like_sf"/>
</dbReference>
<organism evidence="2 3">
    <name type="scientific">Asticcacaulis biprosthecium C19</name>
    <dbReference type="NCBI Taxonomy" id="715226"/>
    <lineage>
        <taxon>Bacteria</taxon>
        <taxon>Pseudomonadati</taxon>
        <taxon>Pseudomonadota</taxon>
        <taxon>Alphaproteobacteria</taxon>
        <taxon>Caulobacterales</taxon>
        <taxon>Caulobacteraceae</taxon>
        <taxon>Asticcacaulis</taxon>
    </lineage>
</organism>
<dbReference type="Gene3D" id="3.30.160.170">
    <property type="entry name" value="FlaG-like"/>
    <property type="match status" value="1"/>
</dbReference>
<dbReference type="HOGENOM" id="CLU_2178388_0_0_5"/>
<dbReference type="InterPro" id="IPR005186">
    <property type="entry name" value="FlaG"/>
</dbReference>
<gene>
    <name evidence="2" type="ORF">ABI_37650</name>
</gene>
<name>F4QR95_9CAUL</name>
<keyword evidence="3" id="KW-1185">Reference proteome</keyword>
<keyword evidence="2" id="KW-0966">Cell projection</keyword>
<feature type="region of interest" description="Disordered" evidence="1">
    <location>
        <begin position="1"/>
        <end position="64"/>
    </location>
</feature>
<evidence type="ECO:0000313" key="3">
    <source>
        <dbReference type="Proteomes" id="UP000006512"/>
    </source>
</evidence>
<proteinExistence type="predicted"/>
<sequence>MINNIVSFPQLPDVTQVKPVSDSAKPVAAAEAASAPKEQNQGNDLSQKGQDKGPAPEYSLRLTVDKDPNTGDWVYKAIDRYTGEVVRQLPRQELLDMKKSGNYEAGSVIKTDV</sequence>
<evidence type="ECO:0000256" key="1">
    <source>
        <dbReference type="SAM" id="MobiDB-lite"/>
    </source>
</evidence>